<dbReference type="GO" id="GO:0005737">
    <property type="term" value="C:cytoplasm"/>
    <property type="evidence" value="ECO:0007669"/>
    <property type="project" value="TreeGrafter"/>
</dbReference>
<organism evidence="2 3">
    <name type="scientific">Paralvinella palmiformis</name>
    <dbReference type="NCBI Taxonomy" id="53620"/>
    <lineage>
        <taxon>Eukaryota</taxon>
        <taxon>Metazoa</taxon>
        <taxon>Spiralia</taxon>
        <taxon>Lophotrochozoa</taxon>
        <taxon>Annelida</taxon>
        <taxon>Polychaeta</taxon>
        <taxon>Sedentaria</taxon>
        <taxon>Canalipalpata</taxon>
        <taxon>Terebellida</taxon>
        <taxon>Terebelliformia</taxon>
        <taxon>Alvinellidae</taxon>
        <taxon>Paralvinella</taxon>
    </lineage>
</organism>
<evidence type="ECO:0000313" key="2">
    <source>
        <dbReference type="EMBL" id="KAK2141217.1"/>
    </source>
</evidence>
<dbReference type="SUPFAM" id="SSF47576">
    <property type="entry name" value="Calponin-homology domain, CH-domain"/>
    <property type="match status" value="1"/>
</dbReference>
<dbReference type="GO" id="GO:0016477">
    <property type="term" value="P:cell migration"/>
    <property type="evidence" value="ECO:0007669"/>
    <property type="project" value="TreeGrafter"/>
</dbReference>
<dbReference type="InterPro" id="IPR001715">
    <property type="entry name" value="CH_dom"/>
</dbReference>
<dbReference type="InterPro" id="IPR036872">
    <property type="entry name" value="CH_dom_sf"/>
</dbReference>
<feature type="domain" description="Calponin-homology (CH)" evidence="1">
    <location>
        <begin position="7"/>
        <end position="117"/>
    </location>
</feature>
<dbReference type="InterPro" id="IPR022613">
    <property type="entry name" value="CH_CAMSAP_2"/>
</dbReference>
<dbReference type="AlphaFoldDB" id="A0AAD9MPI2"/>
<dbReference type="Pfam" id="PF11971">
    <property type="entry name" value="CAMSAP_CH"/>
    <property type="match status" value="1"/>
</dbReference>
<protein>
    <recommendedName>
        <fullName evidence="1">Calponin-homology (CH) domain-containing protein</fullName>
    </recommendedName>
</protein>
<dbReference type="EMBL" id="JAODUP010001139">
    <property type="protein sequence ID" value="KAK2141217.1"/>
    <property type="molecule type" value="Genomic_DNA"/>
</dbReference>
<comment type="caution">
    <text evidence="2">The sequence shown here is derived from an EMBL/GenBank/DDBJ whole genome shotgun (WGS) entry which is preliminary data.</text>
</comment>
<accession>A0AAD9MPI2</accession>
<dbReference type="PANTHER" id="PTHR45818:SF3">
    <property type="entry name" value="PROTEIN VAV"/>
    <property type="match status" value="1"/>
</dbReference>
<evidence type="ECO:0000259" key="1">
    <source>
        <dbReference type="PROSITE" id="PS50021"/>
    </source>
</evidence>
<gene>
    <name evidence="2" type="ORF">LSH36_1139g00051</name>
</gene>
<reference evidence="2" key="1">
    <citation type="journal article" date="2023" name="Mol. Biol. Evol.">
        <title>Third-Generation Sequencing Reveals the Adaptive Role of the Epigenome in Three Deep-Sea Polychaetes.</title>
        <authorList>
            <person name="Perez M."/>
            <person name="Aroh O."/>
            <person name="Sun Y."/>
            <person name="Lan Y."/>
            <person name="Juniper S.K."/>
            <person name="Young C.R."/>
            <person name="Angers B."/>
            <person name="Qian P.Y."/>
        </authorList>
    </citation>
    <scope>NUCLEOTIDE SEQUENCE</scope>
    <source>
        <strain evidence="2">P08H-3</strain>
    </source>
</reference>
<proteinExistence type="predicted"/>
<evidence type="ECO:0000313" key="3">
    <source>
        <dbReference type="Proteomes" id="UP001208570"/>
    </source>
</evidence>
<dbReference type="PANTHER" id="PTHR45818">
    <property type="entry name" value="PROTEIN VAV"/>
    <property type="match status" value="1"/>
</dbReference>
<keyword evidence="3" id="KW-1185">Reference proteome</keyword>
<dbReference type="Proteomes" id="UP001208570">
    <property type="component" value="Unassembled WGS sequence"/>
</dbReference>
<dbReference type="GO" id="GO:0005085">
    <property type="term" value="F:guanyl-nucleotide exchange factor activity"/>
    <property type="evidence" value="ECO:0007669"/>
    <property type="project" value="TreeGrafter"/>
</dbReference>
<dbReference type="PROSITE" id="PS50021">
    <property type="entry name" value="CH"/>
    <property type="match status" value="1"/>
</dbReference>
<dbReference type="Gene3D" id="1.10.418.10">
    <property type="entry name" value="Calponin-like domain"/>
    <property type="match status" value="1"/>
</dbReference>
<name>A0AAD9MPI2_9ANNE</name>
<sequence length="117" mass="13359">MAKSAGKEDWRLCVDWLARCQLLPKSHILLNQDATVIHLGYFLRDGVQLCNLLNNISPGVIPFSNFSQNPKASEFLCLRNIHAFLDACLRFFYLKNRDLFAVGDLFYLTDFGKVCIS</sequence>